<dbReference type="RefSeq" id="WP_179974903.1">
    <property type="nucleotide sequence ID" value="NZ_CP049075.1"/>
</dbReference>
<feature type="coiled-coil region" evidence="1">
    <location>
        <begin position="373"/>
        <end position="426"/>
    </location>
</feature>
<feature type="coiled-coil region" evidence="1">
    <location>
        <begin position="80"/>
        <end position="107"/>
    </location>
</feature>
<evidence type="ECO:0000256" key="2">
    <source>
        <dbReference type="SAM" id="MobiDB-lite"/>
    </source>
</evidence>
<dbReference type="EMBL" id="CP049075">
    <property type="protein sequence ID" value="QLI05724.1"/>
    <property type="molecule type" value="Genomic_DNA"/>
</dbReference>
<evidence type="ECO:0000313" key="4">
    <source>
        <dbReference type="Proteomes" id="UP000509414"/>
    </source>
</evidence>
<dbReference type="Proteomes" id="UP000509414">
    <property type="component" value="Chromosome"/>
</dbReference>
<name>A0A7H9CNA8_9BACT</name>
<dbReference type="KEGG" id="cinf:CINF_1238"/>
<feature type="coiled-coil region" evidence="1">
    <location>
        <begin position="239"/>
        <end position="290"/>
    </location>
</feature>
<accession>A0A7H9CNA8</accession>
<reference evidence="3 4" key="1">
    <citation type="submission" date="2020-02" db="EMBL/GenBank/DDBJ databases">
        <title>Complete genome sequence of the novel Campylobacter species Candidatus Campylobacter infans.</title>
        <authorList>
            <person name="Duim B."/>
            <person name="Zomer A."/>
            <person name="van der Graaf L."/>
            <person name="Wagenaar J."/>
        </authorList>
    </citation>
    <scope>NUCLEOTIDE SEQUENCE [LARGE SCALE GENOMIC DNA]</scope>
    <source>
        <strain evidence="3 4">19S00001</strain>
    </source>
</reference>
<proteinExistence type="predicted"/>
<feature type="region of interest" description="Disordered" evidence="2">
    <location>
        <begin position="1"/>
        <end position="33"/>
    </location>
</feature>
<evidence type="ECO:0008006" key="5">
    <source>
        <dbReference type="Google" id="ProtNLM"/>
    </source>
</evidence>
<dbReference type="AlphaFoldDB" id="A0A7H9CNA8"/>
<gene>
    <name evidence="3" type="ORF">CINF_1238</name>
</gene>
<protein>
    <recommendedName>
        <fullName evidence="5">Flagellar hook-length control protein FliK</fullName>
    </recommendedName>
</protein>
<evidence type="ECO:0000256" key="1">
    <source>
        <dbReference type="SAM" id="Coils"/>
    </source>
</evidence>
<evidence type="ECO:0000313" key="3">
    <source>
        <dbReference type="EMBL" id="QLI05724.1"/>
    </source>
</evidence>
<organism evidence="3 4">
    <name type="scientific">Candidatus Campylobacter infans</name>
    <dbReference type="NCBI Taxonomy" id="2561898"/>
    <lineage>
        <taxon>Bacteria</taxon>
        <taxon>Pseudomonadati</taxon>
        <taxon>Campylobacterota</taxon>
        <taxon>Epsilonproteobacteria</taxon>
        <taxon>Campylobacterales</taxon>
        <taxon>Campylobacteraceae</taxon>
        <taxon>Campylobacter</taxon>
    </lineage>
</organism>
<feature type="compositionally biased region" description="Basic and acidic residues" evidence="2">
    <location>
        <begin position="12"/>
        <end position="28"/>
    </location>
</feature>
<keyword evidence="1" id="KW-0175">Coiled coil</keyword>
<keyword evidence="4" id="KW-1185">Reference proteome</keyword>
<sequence length="569" mass="63560">MIIVNQPNQPIIDKELKDKKTSKSEKTTTEQSPKSLFSKADILDEQSALIDKKLANLTNKLLNSLKSGEQSLNGKALQVAPNLASDIKELLKELKNHEELSKFTQALQKFIKPIDNIKAQSLTNHIQNSGIMLEAKIAQSLEPQSFPAKIKELISLMKNVSSNELKMGILNLPNDASASKNLNDLNELLSASKNAKNALIKHSALNLLLEGANKFENLVKFLDKLSQNPKPSASSINAFNTLEKNLDEIMKSINNLNLEAQNLKPAKQIRQAINQNANELKSALEMLKNGDKNYKIALNNQNNAQNQTSQSQNPAQNLAQNMLNKDFKAMPQDLLNQAISQNINGTNIQSKISAIANRINSLITSIDPKLANIKNELSEIKSLERASKIAQKELSKIKANEPNEALKNLQNDLKSVLLNLRESSQTQNLQNINQAVNRMLTQIEIHQLMSYAQNSIQTYLPYTWDELASSQVAFKRGKKDRFYARIELNFIKFGDISVVLGLSENKYLDISIQTAKADFKDMILARTSELKQAISAQGLIINSFFLSNKNTQNAYEKVEQIELGYNVKA</sequence>